<reference evidence="6 7" key="1">
    <citation type="journal article" date="2013" name="PLoS Genet.">
        <title>Distinctive expansion of potential virulence genes in the genome of the oomycete fish pathogen Saprolegnia parasitica.</title>
        <authorList>
            <person name="Jiang R.H."/>
            <person name="de Bruijn I."/>
            <person name="Haas B.J."/>
            <person name="Belmonte R."/>
            <person name="Lobach L."/>
            <person name="Christie J."/>
            <person name="van den Ackerveken G."/>
            <person name="Bottin A."/>
            <person name="Bulone V."/>
            <person name="Diaz-Moreno S.M."/>
            <person name="Dumas B."/>
            <person name="Fan L."/>
            <person name="Gaulin E."/>
            <person name="Govers F."/>
            <person name="Grenville-Briggs L.J."/>
            <person name="Horner N.R."/>
            <person name="Levin J.Z."/>
            <person name="Mammella M."/>
            <person name="Meijer H.J."/>
            <person name="Morris P."/>
            <person name="Nusbaum C."/>
            <person name="Oome S."/>
            <person name="Phillips A.J."/>
            <person name="van Rooyen D."/>
            <person name="Rzeszutek E."/>
            <person name="Saraiva M."/>
            <person name="Secombes C.J."/>
            <person name="Seidl M.F."/>
            <person name="Snel B."/>
            <person name="Stassen J.H."/>
            <person name="Sykes S."/>
            <person name="Tripathy S."/>
            <person name="van den Berg H."/>
            <person name="Vega-Arreguin J.C."/>
            <person name="Wawra S."/>
            <person name="Young S.K."/>
            <person name="Zeng Q."/>
            <person name="Dieguez-Uribeondo J."/>
            <person name="Russ C."/>
            <person name="Tyler B.M."/>
            <person name="van West P."/>
        </authorList>
    </citation>
    <scope>NUCLEOTIDE SEQUENCE [LARGE SCALE GENOMIC DNA]</scope>
    <source>
        <strain evidence="6 7">CBS 223.65</strain>
    </source>
</reference>
<dbReference type="RefSeq" id="XP_012199170.1">
    <property type="nucleotide sequence ID" value="XM_012343780.1"/>
</dbReference>
<dbReference type="OrthoDB" id="1922977at2759"/>
<dbReference type="Gene3D" id="3.80.10.10">
    <property type="entry name" value="Ribonuclease Inhibitor"/>
    <property type="match status" value="1"/>
</dbReference>
<dbReference type="SMART" id="SM00364">
    <property type="entry name" value="LRR_BAC"/>
    <property type="match status" value="4"/>
</dbReference>
<dbReference type="GO" id="GO:0005634">
    <property type="term" value="C:nucleus"/>
    <property type="evidence" value="ECO:0007669"/>
    <property type="project" value="TreeGrafter"/>
</dbReference>
<dbReference type="GO" id="GO:0000178">
    <property type="term" value="C:exosome (RNase complex)"/>
    <property type="evidence" value="ECO:0007669"/>
    <property type="project" value="TreeGrafter"/>
</dbReference>
<dbReference type="EMBL" id="KK583203">
    <property type="protein sequence ID" value="KDO29987.1"/>
    <property type="molecule type" value="Genomic_DNA"/>
</dbReference>
<evidence type="ECO:0000256" key="4">
    <source>
        <dbReference type="SAM" id="MobiDB-lite"/>
    </source>
</evidence>
<dbReference type="KEGG" id="spar:SPRG_05176"/>
<organism evidence="6 7">
    <name type="scientific">Saprolegnia parasitica (strain CBS 223.65)</name>
    <dbReference type="NCBI Taxonomy" id="695850"/>
    <lineage>
        <taxon>Eukaryota</taxon>
        <taxon>Sar</taxon>
        <taxon>Stramenopiles</taxon>
        <taxon>Oomycota</taxon>
        <taxon>Saprolegniomycetes</taxon>
        <taxon>Saprolegniales</taxon>
        <taxon>Saprolegniaceae</taxon>
        <taxon>Saprolegnia</taxon>
    </lineage>
</organism>
<proteinExistence type="predicted"/>
<keyword evidence="7" id="KW-1185">Reference proteome</keyword>
<evidence type="ECO:0000259" key="5">
    <source>
        <dbReference type="PROSITE" id="PS50103"/>
    </source>
</evidence>
<dbReference type="SMART" id="SM00369">
    <property type="entry name" value="LRR_TYP"/>
    <property type="match status" value="4"/>
</dbReference>
<dbReference type="InterPro" id="IPR003591">
    <property type="entry name" value="Leu-rich_rpt_typical-subtyp"/>
</dbReference>
<dbReference type="InterPro" id="IPR000571">
    <property type="entry name" value="Znf_CCCH"/>
</dbReference>
<dbReference type="SUPFAM" id="SSF52075">
    <property type="entry name" value="Outer arm dynein light chain 1"/>
    <property type="match status" value="1"/>
</dbReference>
<evidence type="ECO:0000256" key="2">
    <source>
        <dbReference type="ARBA" id="ARBA00022737"/>
    </source>
</evidence>
<dbReference type="InterPro" id="IPR019607">
    <property type="entry name" value="Putative_zinc-finger_domain"/>
</dbReference>
<dbReference type="Proteomes" id="UP000030745">
    <property type="component" value="Unassembled WGS sequence"/>
</dbReference>
<dbReference type="VEuPathDB" id="FungiDB:SPRG_05176"/>
<gene>
    <name evidence="6" type="ORF">SPRG_05176</name>
</gene>
<keyword evidence="3" id="KW-0479">Metal-binding</keyword>
<dbReference type="GeneID" id="24127581"/>
<accession>A0A067CT59</accession>
<dbReference type="InterPro" id="IPR001611">
    <property type="entry name" value="Leu-rich_rpt"/>
</dbReference>
<keyword evidence="3" id="KW-0863">Zinc-finger</keyword>
<keyword evidence="1" id="KW-0433">Leucine-rich repeat</keyword>
<dbReference type="GO" id="GO:0008270">
    <property type="term" value="F:zinc ion binding"/>
    <property type="evidence" value="ECO:0007669"/>
    <property type="project" value="UniProtKB-KW"/>
</dbReference>
<dbReference type="InterPro" id="IPR039278">
    <property type="entry name" value="Red1"/>
</dbReference>
<dbReference type="InterPro" id="IPR032675">
    <property type="entry name" value="LRR_dom_sf"/>
</dbReference>
<dbReference type="PROSITE" id="PS51450">
    <property type="entry name" value="LRR"/>
    <property type="match status" value="1"/>
</dbReference>
<dbReference type="PROSITE" id="PS50103">
    <property type="entry name" value="ZF_C3H1"/>
    <property type="match status" value="1"/>
</dbReference>
<dbReference type="Pfam" id="PF10650">
    <property type="entry name" value="zf-C3H1"/>
    <property type="match status" value="1"/>
</dbReference>
<protein>
    <recommendedName>
        <fullName evidence="5">C3H1-type domain-containing protein</fullName>
    </recommendedName>
</protein>
<dbReference type="PANTHER" id="PTHR21563">
    <property type="entry name" value="ZINC FINGER C3H1 DOMAIN-CONTAINING PROTEIN"/>
    <property type="match status" value="1"/>
</dbReference>
<evidence type="ECO:0000256" key="1">
    <source>
        <dbReference type="ARBA" id="ARBA00022614"/>
    </source>
</evidence>
<sequence length="1010" mass="111107">MTATRNDDAHVSTPFSLIEASPLRSLRSFRFTPAFAQLYPTTSVLSNTFAHRIDPTKVLCPFELHGVCNDDQCNYQHEREYAVSATTALHDLGRLHPLPETDAGATAESIAATWVETVQAASATASDVLFLRGPKLQLKETQANQAWMGFTQSLLSLRKMEYEMGLGYLDEDEPPAPSPSPGTPRMLQQSLREDDGDAMDEDEDFLALPPAEPVASMSGQRYHAKEYLQHAIHDLERQVALNPEDADAWVSLSLMHLDLELPPHLDDVGAVSSDAHLRHVLQALRSRFQLTCKDDVALDKTLHVLSRALEVEANVYNETLWRLYLALYPDDATRQELAQEALRFLPASRALWLAFLERARFESVGVAQVFYHRSIEKLLRHGDPHTSSAIVYTLVLRLVALYLGAGQTEAAFALLLSLLVPEKADAKPLCFASFEFNVSEYCQLWLLLVHLDAFKRMPENVLEKATALDWVVVRCDERLASDAMLALAAANLPQGASLFNAVLLLNYMVLWPTARADLLPALLQALSAAPLDDDDAVTLLHHAKTIVGDDATLPTPAPTSPAHMVFSKNASSVYPRGAADAPEVWADKQLLSWADAFISGHASVFTGLALLEFVAAIAGAPVASRQLDWLLQRREDAMDACEGVWKRYLAFAADDDMPVASVRAAVDWCLSPPTHSAALKFSVFQVLLRALPHSLHAPLFARYLYVLGGHPPYLLAFARTSLTDRHRSSLKHAIRACLETTHPGHADLVGLAVRLELLVAPTRASMLRVQSLLRASLQRNPVAAAPWQLALSLEIALGKHKAYADAAAFLAPAWAERGVVVRSQHRSNAEWTTASLIDVSSQRLVLLPPSLLMLAHISELDLSRNCLLELPDALGRSFPQLRRLDVSCNALRRLPDAIGHLKSLEVLDVGHNHLTELPLLLSHLTKLTTLDVSYNLLSTVPATLRSLQQLRQLRVAGNSATIDAWRRVLPGAALDAGSSCSKCLDGRHTQRLNDVLLCPRCIIQAMAPLL</sequence>
<evidence type="ECO:0000313" key="7">
    <source>
        <dbReference type="Proteomes" id="UP000030745"/>
    </source>
</evidence>
<feature type="domain" description="C3H1-type" evidence="5">
    <location>
        <begin position="54"/>
        <end position="80"/>
    </location>
</feature>
<dbReference type="PANTHER" id="PTHR21563:SF3">
    <property type="entry name" value="ZINC FINGER C3H1 DOMAIN-CONTAINING PROTEIN"/>
    <property type="match status" value="1"/>
</dbReference>
<evidence type="ECO:0000256" key="3">
    <source>
        <dbReference type="PROSITE-ProRule" id="PRU00723"/>
    </source>
</evidence>
<evidence type="ECO:0000313" key="6">
    <source>
        <dbReference type="EMBL" id="KDO29987.1"/>
    </source>
</evidence>
<feature type="zinc finger region" description="C3H1-type" evidence="3">
    <location>
        <begin position="54"/>
        <end position="80"/>
    </location>
</feature>
<dbReference type="AlphaFoldDB" id="A0A067CT59"/>
<dbReference type="Pfam" id="PF13855">
    <property type="entry name" value="LRR_8"/>
    <property type="match status" value="1"/>
</dbReference>
<keyword evidence="2" id="KW-0677">Repeat</keyword>
<dbReference type="STRING" id="695850.A0A067CT59"/>
<feature type="region of interest" description="Disordered" evidence="4">
    <location>
        <begin position="169"/>
        <end position="199"/>
    </location>
</feature>
<dbReference type="OMA" id="CNYQHER"/>
<name>A0A067CT59_SAPPC</name>
<keyword evidence="3" id="KW-0862">Zinc</keyword>